<reference evidence="2" key="1">
    <citation type="submission" date="2020-07" db="EMBL/GenBank/DDBJ databases">
        <title>Genome sequence and genetic diversity analysis of an under-domesticated orphan crop, white fonio (Digitaria exilis).</title>
        <authorList>
            <person name="Bennetzen J.L."/>
            <person name="Chen S."/>
            <person name="Ma X."/>
            <person name="Wang X."/>
            <person name="Yssel A.E.J."/>
            <person name="Chaluvadi S.R."/>
            <person name="Johnson M."/>
            <person name="Gangashetty P."/>
            <person name="Hamidou F."/>
            <person name="Sanogo M.D."/>
            <person name="Zwaenepoel A."/>
            <person name="Wallace J."/>
            <person name="Van De Peer Y."/>
            <person name="Van Deynze A."/>
        </authorList>
    </citation>
    <scope>NUCLEOTIDE SEQUENCE</scope>
    <source>
        <tissue evidence="2">Leaves</tissue>
    </source>
</reference>
<feature type="compositionally biased region" description="Low complexity" evidence="1">
    <location>
        <begin position="206"/>
        <end position="217"/>
    </location>
</feature>
<protein>
    <submittedName>
        <fullName evidence="2">Uncharacterized protein</fullName>
    </submittedName>
</protein>
<dbReference type="PANTHER" id="PTHR33871:SF26">
    <property type="entry name" value="OS01G0779800 PROTEIN"/>
    <property type="match status" value="1"/>
</dbReference>
<feature type="compositionally biased region" description="Low complexity" evidence="1">
    <location>
        <begin position="275"/>
        <end position="284"/>
    </location>
</feature>
<organism evidence="2 3">
    <name type="scientific">Digitaria exilis</name>
    <dbReference type="NCBI Taxonomy" id="1010633"/>
    <lineage>
        <taxon>Eukaryota</taxon>
        <taxon>Viridiplantae</taxon>
        <taxon>Streptophyta</taxon>
        <taxon>Embryophyta</taxon>
        <taxon>Tracheophyta</taxon>
        <taxon>Spermatophyta</taxon>
        <taxon>Magnoliopsida</taxon>
        <taxon>Liliopsida</taxon>
        <taxon>Poales</taxon>
        <taxon>Poaceae</taxon>
        <taxon>PACMAD clade</taxon>
        <taxon>Panicoideae</taxon>
        <taxon>Panicodae</taxon>
        <taxon>Paniceae</taxon>
        <taxon>Anthephorinae</taxon>
        <taxon>Digitaria</taxon>
    </lineage>
</organism>
<feature type="region of interest" description="Disordered" evidence="1">
    <location>
        <begin position="103"/>
        <end position="179"/>
    </location>
</feature>
<evidence type="ECO:0000256" key="1">
    <source>
        <dbReference type="SAM" id="MobiDB-lite"/>
    </source>
</evidence>
<feature type="region of interest" description="Disordered" evidence="1">
    <location>
        <begin position="17"/>
        <end position="83"/>
    </location>
</feature>
<evidence type="ECO:0000313" key="2">
    <source>
        <dbReference type="EMBL" id="KAF8663901.1"/>
    </source>
</evidence>
<dbReference type="Proteomes" id="UP000636709">
    <property type="component" value="Unassembled WGS sequence"/>
</dbReference>
<sequence length="381" mass="40843">MPRFPLNLLDQYLISPPRHAPISLPESAPGVPTEDASPRGQPRAHDPSSSSRPSFHVPTPPRLHFHWSPLTSHHDSTAPPPVSHLDDRLALRLTAETMGCCFSKKRKNRPSPGARHWCEPEDRDPPSPEEETVKEVLSETPSAKPRAEPKLVANAAVPAAAERDAEEEKAKNKHEVYSADDAAVSDLGGSCCVSLSLATDERSEAASESSVATSSVAGPEHSPGRKPLARRRPVSADLAPARRERASSYGGVRYRSARASPSPPPRQVPRDCSVRRSPSPAAKRASSEHRRAVSPAAPVQRKPPVPARPSGRVSPRRAQEPPPRSVSPPPSSKTEDDDVTAASEQSMPEASAGGDGQPGRDGDGKESLENPLVSLECFIFL</sequence>
<feature type="compositionally biased region" description="Pro residues" evidence="1">
    <location>
        <begin position="320"/>
        <end position="331"/>
    </location>
</feature>
<proteinExistence type="predicted"/>
<dbReference type="PANTHER" id="PTHR33871">
    <property type="entry name" value="OS05G0503100 PROTEIN-RELATED"/>
    <property type="match status" value="1"/>
</dbReference>
<feature type="compositionally biased region" description="Basic and acidic residues" evidence="1">
    <location>
        <begin position="161"/>
        <end position="177"/>
    </location>
</feature>
<gene>
    <name evidence="2" type="ORF">HU200_055239</name>
</gene>
<dbReference type="EMBL" id="JACEFO010002359">
    <property type="protein sequence ID" value="KAF8663901.1"/>
    <property type="molecule type" value="Genomic_DNA"/>
</dbReference>
<dbReference type="OrthoDB" id="1922230at2759"/>
<feature type="compositionally biased region" description="Basic and acidic residues" evidence="1">
    <location>
        <begin position="116"/>
        <end position="137"/>
    </location>
</feature>
<evidence type="ECO:0000313" key="3">
    <source>
        <dbReference type="Proteomes" id="UP000636709"/>
    </source>
</evidence>
<comment type="caution">
    <text evidence="2">The sequence shown here is derived from an EMBL/GenBank/DDBJ whole genome shotgun (WGS) entry which is preliminary data.</text>
</comment>
<dbReference type="AlphaFoldDB" id="A0A835AEK3"/>
<name>A0A835AEK3_9POAL</name>
<keyword evidence="3" id="KW-1185">Reference proteome</keyword>
<accession>A0A835AEK3</accession>
<feature type="compositionally biased region" description="Basic and acidic residues" evidence="1">
    <location>
        <begin position="358"/>
        <end position="368"/>
    </location>
</feature>
<feature type="region of interest" description="Disordered" evidence="1">
    <location>
        <begin position="198"/>
        <end position="373"/>
    </location>
</feature>